<protein>
    <submittedName>
        <fullName evidence="1">Uncharacterized protein</fullName>
    </submittedName>
</protein>
<dbReference type="AlphaFoldDB" id="A0A645I8R9"/>
<dbReference type="EMBL" id="VSSQ01109429">
    <property type="protein sequence ID" value="MPN47721.1"/>
    <property type="molecule type" value="Genomic_DNA"/>
</dbReference>
<comment type="caution">
    <text evidence="1">The sequence shown here is derived from an EMBL/GenBank/DDBJ whole genome shotgun (WGS) entry which is preliminary data.</text>
</comment>
<organism evidence="1">
    <name type="scientific">bioreactor metagenome</name>
    <dbReference type="NCBI Taxonomy" id="1076179"/>
    <lineage>
        <taxon>unclassified sequences</taxon>
        <taxon>metagenomes</taxon>
        <taxon>ecological metagenomes</taxon>
    </lineage>
</organism>
<proteinExistence type="predicted"/>
<gene>
    <name evidence="1" type="ORF">SDC9_195325</name>
</gene>
<accession>A0A645I8R9</accession>
<name>A0A645I8R9_9ZZZZ</name>
<sequence>MIAHLNQHCREFRFCHFAERSRRLGADKIWLRVYGAQIFCEYLRSPLTLGAAGIVKNYYPARRPVLAFARRIGVQGKMNIVVALIGLTYR</sequence>
<evidence type="ECO:0000313" key="1">
    <source>
        <dbReference type="EMBL" id="MPN47721.1"/>
    </source>
</evidence>
<reference evidence="1" key="1">
    <citation type="submission" date="2019-08" db="EMBL/GenBank/DDBJ databases">
        <authorList>
            <person name="Kucharzyk K."/>
            <person name="Murdoch R.W."/>
            <person name="Higgins S."/>
            <person name="Loffler F."/>
        </authorList>
    </citation>
    <scope>NUCLEOTIDE SEQUENCE</scope>
</reference>